<evidence type="ECO:0000313" key="1">
    <source>
        <dbReference type="EMBL" id="CAJ0802845.1"/>
    </source>
</evidence>
<dbReference type="EMBL" id="CATZAZ010000009">
    <property type="protein sequence ID" value="CAJ0802845.1"/>
    <property type="molecule type" value="Genomic_DNA"/>
</dbReference>
<comment type="caution">
    <text evidence="1">The sequence shown here is derived from an EMBL/GenBank/DDBJ whole genome shotgun (WGS) entry which is preliminary data.</text>
</comment>
<organism evidence="1 2">
    <name type="scientific">Ralstonia thomasii</name>
    <dbReference type="NCBI Taxonomy" id="3058596"/>
    <lineage>
        <taxon>Bacteria</taxon>
        <taxon>Pseudomonadati</taxon>
        <taxon>Pseudomonadota</taxon>
        <taxon>Betaproteobacteria</taxon>
        <taxon>Burkholderiales</taxon>
        <taxon>Burkholderiaceae</taxon>
        <taxon>Ralstonia</taxon>
    </lineage>
</organism>
<evidence type="ECO:0000313" key="2">
    <source>
        <dbReference type="Proteomes" id="UP001189756"/>
    </source>
</evidence>
<proteinExistence type="predicted"/>
<reference evidence="1" key="1">
    <citation type="submission" date="2023-07" db="EMBL/GenBank/DDBJ databases">
        <authorList>
            <person name="Peeters C."/>
        </authorList>
    </citation>
    <scope>NUCLEOTIDE SEQUENCE</scope>
    <source>
        <strain evidence="1">R-77560</strain>
    </source>
</reference>
<dbReference type="Proteomes" id="UP001189756">
    <property type="component" value="Unassembled WGS sequence"/>
</dbReference>
<sequence length="111" mass="11932">MALTQTFTVIIKGASFFDGEIDGKQTNSGCLHIEDELETRSGRNKGSRTVEYKTLDAGLVKPLVANHEFPMSAEITIEKVNTKRGTGDIVTAIKPLGRVAGNPNIDSKKAA</sequence>
<gene>
    <name evidence="1" type="ORF">R77560_03804</name>
</gene>
<protein>
    <submittedName>
        <fullName evidence="1">Uncharacterized protein</fullName>
    </submittedName>
</protein>
<dbReference type="RefSeq" id="WP_012435524.1">
    <property type="nucleotide sequence ID" value="NZ_CATZAZ010000009.1"/>
</dbReference>
<dbReference type="AlphaFoldDB" id="A0AAD2BTH5"/>
<name>A0AAD2BTH5_9RALS</name>
<accession>A0AAD2BTH5</accession>